<feature type="repeat" description="ANK" evidence="6">
    <location>
        <begin position="287"/>
        <end position="319"/>
    </location>
</feature>
<dbReference type="SUPFAM" id="SSF48403">
    <property type="entry name" value="Ankyrin repeat"/>
    <property type="match status" value="1"/>
</dbReference>
<keyword evidence="3 7" id="KW-0863">Zinc-finger</keyword>
<feature type="region of interest" description="Disordered" evidence="8">
    <location>
        <begin position="685"/>
        <end position="899"/>
    </location>
</feature>
<keyword evidence="2" id="KW-0677">Repeat</keyword>
<dbReference type="AlphaFoldDB" id="A0A8J4B456"/>
<evidence type="ECO:0000256" key="7">
    <source>
        <dbReference type="PROSITE-ProRule" id="PRU00175"/>
    </source>
</evidence>
<dbReference type="PROSITE" id="PS50089">
    <property type="entry name" value="ZF_RING_2"/>
    <property type="match status" value="1"/>
</dbReference>
<evidence type="ECO:0000256" key="2">
    <source>
        <dbReference type="ARBA" id="ARBA00022737"/>
    </source>
</evidence>
<dbReference type="PROSITE" id="PS50088">
    <property type="entry name" value="ANK_REPEAT"/>
    <property type="match status" value="5"/>
</dbReference>
<dbReference type="PANTHER" id="PTHR24198:SF165">
    <property type="entry name" value="ANKYRIN REPEAT-CONTAINING PROTEIN-RELATED"/>
    <property type="match status" value="1"/>
</dbReference>
<dbReference type="EMBL" id="BNCO01000016">
    <property type="protein sequence ID" value="GIL53750.1"/>
    <property type="molecule type" value="Genomic_DNA"/>
</dbReference>
<feature type="compositionally biased region" description="Low complexity" evidence="8">
    <location>
        <begin position="581"/>
        <end position="594"/>
    </location>
</feature>
<dbReference type="InterPro" id="IPR013083">
    <property type="entry name" value="Znf_RING/FYVE/PHD"/>
</dbReference>
<dbReference type="PROSITE" id="PS50297">
    <property type="entry name" value="ANK_REP_REGION"/>
    <property type="match status" value="5"/>
</dbReference>
<evidence type="ECO:0000256" key="4">
    <source>
        <dbReference type="ARBA" id="ARBA00022833"/>
    </source>
</evidence>
<evidence type="ECO:0000313" key="11">
    <source>
        <dbReference type="Proteomes" id="UP000747399"/>
    </source>
</evidence>
<feature type="compositionally biased region" description="Polar residues" evidence="8">
    <location>
        <begin position="206"/>
        <end position="217"/>
    </location>
</feature>
<evidence type="ECO:0000256" key="3">
    <source>
        <dbReference type="ARBA" id="ARBA00022771"/>
    </source>
</evidence>
<feature type="compositionally biased region" description="Polar residues" evidence="8">
    <location>
        <begin position="51"/>
        <end position="73"/>
    </location>
</feature>
<keyword evidence="11" id="KW-1185">Reference proteome</keyword>
<feature type="repeat" description="ANK" evidence="6">
    <location>
        <begin position="134"/>
        <end position="157"/>
    </location>
</feature>
<feature type="compositionally biased region" description="Gly residues" evidence="8">
    <location>
        <begin position="176"/>
        <end position="205"/>
    </location>
</feature>
<evidence type="ECO:0000256" key="6">
    <source>
        <dbReference type="PROSITE-ProRule" id="PRU00023"/>
    </source>
</evidence>
<protein>
    <recommendedName>
        <fullName evidence="9">RING-type domain-containing protein</fullName>
    </recommendedName>
</protein>
<evidence type="ECO:0000256" key="8">
    <source>
        <dbReference type="SAM" id="MobiDB-lite"/>
    </source>
</evidence>
<dbReference type="InterPro" id="IPR017907">
    <property type="entry name" value="Znf_RING_CS"/>
</dbReference>
<dbReference type="SMART" id="SM00248">
    <property type="entry name" value="ANK"/>
    <property type="match status" value="5"/>
</dbReference>
<feature type="compositionally biased region" description="Low complexity" evidence="8">
    <location>
        <begin position="874"/>
        <end position="899"/>
    </location>
</feature>
<dbReference type="Pfam" id="PF00023">
    <property type="entry name" value="Ank"/>
    <property type="match status" value="2"/>
</dbReference>
<feature type="compositionally biased region" description="Low complexity" evidence="8">
    <location>
        <begin position="815"/>
        <end position="834"/>
    </location>
</feature>
<feature type="repeat" description="ANK" evidence="6">
    <location>
        <begin position="408"/>
        <end position="434"/>
    </location>
</feature>
<feature type="compositionally biased region" description="Pro residues" evidence="8">
    <location>
        <begin position="722"/>
        <end position="732"/>
    </location>
</feature>
<evidence type="ECO:0000256" key="5">
    <source>
        <dbReference type="ARBA" id="ARBA00023043"/>
    </source>
</evidence>
<dbReference type="Pfam" id="PF13920">
    <property type="entry name" value="zf-C3HC4_3"/>
    <property type="match status" value="1"/>
</dbReference>
<dbReference type="InterPro" id="IPR002110">
    <property type="entry name" value="Ankyrin_rpt"/>
</dbReference>
<feature type="region of interest" description="Disordered" evidence="8">
    <location>
        <begin position="171"/>
        <end position="252"/>
    </location>
</feature>
<organism evidence="10 11">
    <name type="scientific">Volvox africanus</name>
    <dbReference type="NCBI Taxonomy" id="51714"/>
    <lineage>
        <taxon>Eukaryota</taxon>
        <taxon>Viridiplantae</taxon>
        <taxon>Chlorophyta</taxon>
        <taxon>core chlorophytes</taxon>
        <taxon>Chlorophyceae</taxon>
        <taxon>CS clade</taxon>
        <taxon>Chlamydomonadales</taxon>
        <taxon>Volvocaceae</taxon>
        <taxon>Volvox</taxon>
    </lineage>
</organism>
<dbReference type="PRINTS" id="PR01415">
    <property type="entry name" value="ANKYRIN"/>
</dbReference>
<dbReference type="SUPFAM" id="SSF57850">
    <property type="entry name" value="RING/U-box"/>
    <property type="match status" value="1"/>
</dbReference>
<feature type="repeat" description="ANK" evidence="6">
    <location>
        <begin position="320"/>
        <end position="352"/>
    </location>
</feature>
<keyword evidence="4" id="KW-0862">Zinc</keyword>
<dbReference type="Proteomes" id="UP000747399">
    <property type="component" value="Unassembled WGS sequence"/>
</dbReference>
<feature type="region of interest" description="Disordered" evidence="8">
    <location>
        <begin position="553"/>
        <end position="671"/>
    </location>
</feature>
<dbReference type="Gene3D" id="1.25.40.20">
    <property type="entry name" value="Ankyrin repeat-containing domain"/>
    <property type="match status" value="2"/>
</dbReference>
<feature type="compositionally biased region" description="Low complexity" evidence="8">
    <location>
        <begin position="776"/>
        <end position="791"/>
    </location>
</feature>
<dbReference type="CDD" id="cd16449">
    <property type="entry name" value="RING-HC"/>
    <property type="match status" value="1"/>
</dbReference>
<keyword evidence="1" id="KW-0479">Metal-binding</keyword>
<keyword evidence="5 6" id="KW-0040">ANK repeat</keyword>
<feature type="compositionally biased region" description="Low complexity" evidence="8">
    <location>
        <begin position="630"/>
        <end position="653"/>
    </location>
</feature>
<dbReference type="GO" id="GO:0008270">
    <property type="term" value="F:zinc ion binding"/>
    <property type="evidence" value="ECO:0007669"/>
    <property type="project" value="UniProtKB-KW"/>
</dbReference>
<dbReference type="PANTHER" id="PTHR24198">
    <property type="entry name" value="ANKYRIN REPEAT AND PROTEIN KINASE DOMAIN-CONTAINING PROTEIN"/>
    <property type="match status" value="1"/>
</dbReference>
<dbReference type="InterPro" id="IPR001841">
    <property type="entry name" value="Znf_RING"/>
</dbReference>
<proteinExistence type="predicted"/>
<feature type="compositionally biased region" description="Low complexity" evidence="8">
    <location>
        <begin position="565"/>
        <end position="574"/>
    </location>
</feature>
<dbReference type="InterPro" id="IPR036770">
    <property type="entry name" value="Ankyrin_rpt-contain_sf"/>
</dbReference>
<feature type="compositionally biased region" description="Gly residues" evidence="8">
    <location>
        <begin position="766"/>
        <end position="775"/>
    </location>
</feature>
<feature type="region of interest" description="Disordered" evidence="8">
    <location>
        <begin position="23"/>
        <end position="115"/>
    </location>
</feature>
<feature type="repeat" description="ANK" evidence="6">
    <location>
        <begin position="363"/>
        <end position="395"/>
    </location>
</feature>
<evidence type="ECO:0000256" key="1">
    <source>
        <dbReference type="ARBA" id="ARBA00022723"/>
    </source>
</evidence>
<comment type="caution">
    <text evidence="10">The sequence shown here is derived from an EMBL/GenBank/DDBJ whole genome shotgun (WGS) entry which is preliminary data.</text>
</comment>
<evidence type="ECO:0000259" key="9">
    <source>
        <dbReference type="PROSITE" id="PS50089"/>
    </source>
</evidence>
<dbReference type="PROSITE" id="PS00518">
    <property type="entry name" value="ZF_RING_1"/>
    <property type="match status" value="1"/>
</dbReference>
<feature type="compositionally biased region" description="Polar residues" evidence="8">
    <location>
        <begin position="735"/>
        <end position="744"/>
    </location>
</feature>
<dbReference type="Gene3D" id="3.30.40.10">
    <property type="entry name" value="Zinc/RING finger domain, C3HC4 (zinc finger)"/>
    <property type="match status" value="1"/>
</dbReference>
<gene>
    <name evidence="10" type="ORF">Vafri_9349</name>
</gene>
<reference evidence="10" key="1">
    <citation type="journal article" date="2021" name="Proc. Natl. Acad. Sci. U.S.A.">
        <title>Three genomes in the algal genus Volvox reveal the fate of a haploid sex-determining region after a transition to homothallism.</title>
        <authorList>
            <person name="Yamamoto K."/>
            <person name="Hamaji T."/>
            <person name="Kawai-Toyooka H."/>
            <person name="Matsuzaki R."/>
            <person name="Takahashi F."/>
            <person name="Nishimura Y."/>
            <person name="Kawachi M."/>
            <person name="Noguchi H."/>
            <person name="Minakuchi Y."/>
            <person name="Umen J.G."/>
            <person name="Toyoda A."/>
            <person name="Nozaki H."/>
        </authorList>
    </citation>
    <scope>NUCLEOTIDE SEQUENCE</scope>
    <source>
        <strain evidence="10">NIES-3780</strain>
    </source>
</reference>
<sequence length="1202" mass="120812">MMFMMCGLLGCLGQAFKRKASTTSLGASEHPNHHHGDRYHNGDRNLGRSAQPASINGLSVGSAHPTANNTPAGQASVVERHSAPPGPLNMTAAPPAPTPPFDADPHGGAVASASAIAAATQPATLVKIERGTPSRRTPLHVAAERGQLHVLSAIIENLCCSATAALLAEDSNVSGSGRGGTDDGGQLRGGPGYCGNGDRGGGGGDSSTTYMRSTATENVEGGASGRQQQQQHRQRGSGPRLGSGQPQHHRSTVSMVEEFPIARPGAGGAPLAPEQYIQFHLNMQDAEGITALSLACRYGHVDCCRLLLANGSARTLSDARGNTPLHYAALRGHLGVLFMLLDEFMEPGQEEEFNGYVDARNHAGCTPLHYAVWGRQSGSVQVLLQHGADVMPRNSLPAQELTPPVMVVGSTPLHLAAARGHVEICRILLKTFAERVLEPLQLSEDDPQPPTLASLDPRVQANGNGHMPYQVAQRLGFYPLSMLLRPSIPILRLFSDEERAVRFYGPAPLRAIAAEALNKKLLTELDTLAAAVVAQATVVGARENAAELVRQQPAPAVAGNGGAGASSASDAGTGMQRPVSAPATLEQLAAAAAVEAEEEASGGSGDDRNAGATAGRYQRHHSLVADDSLATATTTAAPGTSRTSRLSPSASPAAGGGAATGTTVAGTGQRVTPLRQLTVEIAVAGGTLDNDGRPSGPARRPLVSEVPSPGPAASSPGSGGAPPVPPRTPPVGTPITAQALSPSGVSPRLMSPIALTPPSPSAGAGPSFGSGGSGGASPSALQQPSPPQLLLTSRGSSARRSTPPMTSNRSSNSMLPAAAPLVAALSRPPSAPRANGQPAESSRGQVMLSLPGQPDAPELQAVRILPPREQTNGEPVSPSASAVEPAAGAAGSRPTGDGVALTAAGATTVDGGAVTAYGPRTPARQPSAGTLHARPLTGSPTGASATSTPLGIAQGSGNGGVSGSITGSPGTRPATSSLATMSSSSLAVMLEAGTGRSNDGGRPPGLVRLRSNPLFEDVHGVNSIAAASLSTPAGGSGSSSSGGVISVAATLNSMPPVAEVASEGEEGAPSEGGPGRLTCAAVTPFISRLSGNGAGDDLSSGNGAPTAMRITVNASTGRPTSAAAAVAAAAAALPAVDDEDLECGVCMEPLPMVAISPCRHQICGPCARRICCLNIQKPSHCPFCRATISAFVAPAPLTPTAT</sequence>
<feature type="domain" description="RING-type" evidence="9">
    <location>
        <begin position="1143"/>
        <end position="1185"/>
    </location>
</feature>
<evidence type="ECO:0000313" key="10">
    <source>
        <dbReference type="EMBL" id="GIL53750.1"/>
    </source>
</evidence>
<name>A0A8J4B456_9CHLO</name>
<dbReference type="Pfam" id="PF12796">
    <property type="entry name" value="Ank_2"/>
    <property type="match status" value="1"/>
</dbReference>
<feature type="compositionally biased region" description="Polar residues" evidence="8">
    <location>
        <begin position="793"/>
        <end position="814"/>
    </location>
</feature>
<accession>A0A8J4B456</accession>